<evidence type="ECO:0000256" key="2">
    <source>
        <dbReference type="ARBA" id="ARBA00022448"/>
    </source>
</evidence>
<evidence type="ECO:0000256" key="1">
    <source>
        <dbReference type="ARBA" id="ARBA00004162"/>
    </source>
</evidence>
<reference evidence="10" key="1">
    <citation type="submission" date="2020-04" db="EMBL/GenBank/DDBJ databases">
        <title>A desert anoxygenic phototrophic bacterium fixes CO2 using RubisCO under aerobic conditions.</title>
        <authorList>
            <person name="Tang K."/>
        </authorList>
    </citation>
    <scope>NUCLEOTIDE SEQUENCE [LARGE SCALE GENOMIC DNA]</scope>
    <source>
        <strain evidence="10">MIMtkB3</strain>
    </source>
</reference>
<evidence type="ECO:0000256" key="4">
    <source>
        <dbReference type="ARBA" id="ARBA00022692"/>
    </source>
</evidence>
<keyword evidence="2 9" id="KW-0813">Transport</keyword>
<keyword evidence="6 9" id="KW-1133">Transmembrane helix</keyword>
<feature type="transmembrane region" description="Helical" evidence="9">
    <location>
        <begin position="6"/>
        <end position="26"/>
    </location>
</feature>
<dbReference type="InterPro" id="IPR003369">
    <property type="entry name" value="TatA/B/E"/>
</dbReference>
<dbReference type="Gene3D" id="1.20.5.3310">
    <property type="match status" value="1"/>
</dbReference>
<dbReference type="Proteomes" id="UP000501891">
    <property type="component" value="Chromosome"/>
</dbReference>
<keyword evidence="11" id="KW-1185">Reference proteome</keyword>
<dbReference type="NCBIfam" id="NF001940">
    <property type="entry name" value="PRK00720.1"/>
    <property type="match status" value="1"/>
</dbReference>
<evidence type="ECO:0000256" key="3">
    <source>
        <dbReference type="ARBA" id="ARBA00022475"/>
    </source>
</evidence>
<dbReference type="KEGG" id="acru:HHL28_04175"/>
<keyword evidence="5 9" id="KW-0653">Protein transport</keyword>
<keyword evidence="7 9" id="KW-0811">Translocation</keyword>
<evidence type="ECO:0000256" key="5">
    <source>
        <dbReference type="ARBA" id="ARBA00022927"/>
    </source>
</evidence>
<dbReference type="GO" id="GO:0008320">
    <property type="term" value="F:protein transmembrane transporter activity"/>
    <property type="evidence" value="ECO:0007669"/>
    <property type="project" value="UniProtKB-UniRule"/>
</dbReference>
<evidence type="ECO:0000256" key="8">
    <source>
        <dbReference type="ARBA" id="ARBA00023136"/>
    </source>
</evidence>
<evidence type="ECO:0000256" key="7">
    <source>
        <dbReference type="ARBA" id="ARBA00023010"/>
    </source>
</evidence>
<dbReference type="AlphaFoldDB" id="A0A858R4S0"/>
<protein>
    <recommendedName>
        <fullName evidence="9">Sec-independent protein translocase protein TatA</fullName>
    </recommendedName>
</protein>
<evidence type="ECO:0000256" key="9">
    <source>
        <dbReference type="HAMAP-Rule" id="MF_00236"/>
    </source>
</evidence>
<accession>A0A858R4S0</accession>
<dbReference type="GO" id="GO:0033281">
    <property type="term" value="C:TAT protein transport complex"/>
    <property type="evidence" value="ECO:0007669"/>
    <property type="project" value="UniProtKB-UniRule"/>
</dbReference>
<comment type="function">
    <text evidence="9">Part of the twin-arginine translocation (Tat) system that transports large folded proteins containing a characteristic twin-arginine motif in their signal peptide across membranes. TatA could form the protein-conducting channel of the Tat system.</text>
</comment>
<dbReference type="NCBIfam" id="TIGR01411">
    <property type="entry name" value="tatAE"/>
    <property type="match status" value="1"/>
</dbReference>
<dbReference type="InterPro" id="IPR006312">
    <property type="entry name" value="TatA/E"/>
</dbReference>
<dbReference type="PANTHER" id="PTHR42982">
    <property type="entry name" value="SEC-INDEPENDENT PROTEIN TRANSLOCASE PROTEIN TATA"/>
    <property type="match status" value="1"/>
</dbReference>
<organism evidence="10 11">
    <name type="scientific">Aerophototrophica crusticola</name>
    <dbReference type="NCBI Taxonomy" id="1709002"/>
    <lineage>
        <taxon>Bacteria</taxon>
        <taxon>Pseudomonadati</taxon>
        <taxon>Pseudomonadota</taxon>
        <taxon>Alphaproteobacteria</taxon>
        <taxon>Rhodospirillales</taxon>
        <taxon>Rhodospirillaceae</taxon>
        <taxon>Aerophototrophica</taxon>
    </lineage>
</organism>
<dbReference type="HAMAP" id="MF_00236">
    <property type="entry name" value="TatA_E"/>
    <property type="match status" value="1"/>
</dbReference>
<comment type="subunit">
    <text evidence="9">The Tat system comprises two distinct complexes: a TatABC complex, containing multiple copies of TatA, TatB and TatC subunits, and a separate TatA complex, containing only TatA subunits. Substrates initially bind to the TatABC complex, which probably triggers association of the separate TatA complex to form the active translocon.</text>
</comment>
<dbReference type="GO" id="GO:0043953">
    <property type="term" value="P:protein transport by the Tat complex"/>
    <property type="evidence" value="ECO:0007669"/>
    <property type="project" value="UniProtKB-UniRule"/>
</dbReference>
<comment type="subcellular location">
    <subcellularLocation>
        <location evidence="1 9">Cell membrane</location>
        <topology evidence="1 9">Single-pass membrane protein</topology>
    </subcellularLocation>
</comment>
<evidence type="ECO:0000313" key="11">
    <source>
        <dbReference type="Proteomes" id="UP000501891"/>
    </source>
</evidence>
<evidence type="ECO:0000313" key="10">
    <source>
        <dbReference type="EMBL" id="QJE72398.1"/>
    </source>
</evidence>
<dbReference type="Pfam" id="PF02416">
    <property type="entry name" value="TatA_B_E"/>
    <property type="match status" value="1"/>
</dbReference>
<comment type="similarity">
    <text evidence="9">Belongs to the TatA/E family.</text>
</comment>
<gene>
    <name evidence="9" type="primary">tatA</name>
    <name evidence="10" type="ORF">HHL28_04175</name>
</gene>
<dbReference type="EMBL" id="CP051775">
    <property type="protein sequence ID" value="QJE72398.1"/>
    <property type="molecule type" value="Genomic_DNA"/>
</dbReference>
<name>A0A858R4S0_9PROT</name>
<keyword evidence="4 9" id="KW-0812">Transmembrane</keyword>
<sequence length="64" mass="6871">MGSFSLWHWVIVLVVVLIVFGTGKLPKAMGDLAKGMQAFRKGLKDDSDDKQVVAAKEGEGAPRA</sequence>
<dbReference type="PANTHER" id="PTHR42982:SF1">
    <property type="entry name" value="SEC-INDEPENDENT PROTEIN TRANSLOCASE PROTEIN TATA"/>
    <property type="match status" value="1"/>
</dbReference>
<keyword evidence="3 9" id="KW-1003">Cell membrane</keyword>
<proteinExistence type="inferred from homology"/>
<keyword evidence="8 9" id="KW-0472">Membrane</keyword>
<evidence type="ECO:0000256" key="6">
    <source>
        <dbReference type="ARBA" id="ARBA00022989"/>
    </source>
</evidence>